<organism evidence="2 3">
    <name type="scientific">Chryseobacterium cheonjiense</name>
    <dbReference type="NCBI Taxonomy" id="2728845"/>
    <lineage>
        <taxon>Bacteria</taxon>
        <taxon>Pseudomonadati</taxon>
        <taxon>Bacteroidota</taxon>
        <taxon>Flavobacteriia</taxon>
        <taxon>Flavobacteriales</taxon>
        <taxon>Weeksellaceae</taxon>
        <taxon>Chryseobacterium group</taxon>
        <taxon>Chryseobacterium</taxon>
    </lineage>
</organism>
<accession>A0A7Y0A9S9</accession>
<dbReference type="AlphaFoldDB" id="A0A7Y0A9S9"/>
<proteinExistence type="predicted"/>
<name>A0A7Y0A9S9_9FLAO</name>
<keyword evidence="3" id="KW-1185">Reference proteome</keyword>
<feature type="chain" id="PRO_5031197506" evidence="1">
    <location>
        <begin position="20"/>
        <end position="149"/>
    </location>
</feature>
<feature type="signal peptide" evidence="1">
    <location>
        <begin position="1"/>
        <end position="19"/>
    </location>
</feature>
<comment type="caution">
    <text evidence="2">The sequence shown here is derived from an EMBL/GenBank/DDBJ whole genome shotgun (WGS) entry which is preliminary data.</text>
</comment>
<evidence type="ECO:0000313" key="2">
    <source>
        <dbReference type="EMBL" id="NML59328.1"/>
    </source>
</evidence>
<dbReference type="RefSeq" id="WP_169232637.1">
    <property type="nucleotide sequence ID" value="NZ_JABBGF010000004.1"/>
</dbReference>
<protein>
    <submittedName>
        <fullName evidence="2">YHS domain-containing protein</fullName>
    </submittedName>
</protein>
<reference evidence="2 3" key="1">
    <citation type="submission" date="2020-04" db="EMBL/GenBank/DDBJ databases">
        <title>Chryseobacterium sp. RJ-7-14 sp. nov., isolated from Jeju soil.</title>
        <authorList>
            <person name="Dahal R.H."/>
            <person name="Chaudhary D.K."/>
        </authorList>
    </citation>
    <scope>NUCLEOTIDE SEQUENCE [LARGE SCALE GENOMIC DNA]</scope>
    <source>
        <strain evidence="2 3">RJ-7-14</strain>
    </source>
</reference>
<dbReference type="NCBIfam" id="NF041384">
    <property type="entry name" value="YHS_seleno_dom"/>
    <property type="match status" value="1"/>
</dbReference>
<evidence type="ECO:0000256" key="1">
    <source>
        <dbReference type="SAM" id="SignalP"/>
    </source>
</evidence>
<keyword evidence="1" id="KW-0732">Signal</keyword>
<sequence length="149" mass="17053">MKTKFLIPVLLFISSLGFAQSAKNINQQNGVANYGYDVVSYFSGSPQQGSSKNSVKYQDTEYYFANPGNKAKFQKEPGKYLPQYGGYCAFAMGDYGEKVDINPKTYKITDGKLYLFYNKFFNNTLTSWNKDEKNLIIKADKNWKKFTTK</sequence>
<evidence type="ECO:0000313" key="3">
    <source>
        <dbReference type="Proteomes" id="UP000552615"/>
    </source>
</evidence>
<dbReference type="Proteomes" id="UP000552615">
    <property type="component" value="Unassembled WGS sequence"/>
</dbReference>
<gene>
    <name evidence="2" type="ORF">HHL20_18565</name>
</gene>
<dbReference type="EMBL" id="JABBGF010000004">
    <property type="protein sequence ID" value="NML59328.1"/>
    <property type="molecule type" value="Genomic_DNA"/>
</dbReference>